<proteinExistence type="predicted"/>
<keyword evidence="3" id="KW-1185">Reference proteome</keyword>
<dbReference type="Proteomes" id="UP000247476">
    <property type="component" value="Unassembled WGS sequence"/>
</dbReference>
<evidence type="ECO:0000313" key="2">
    <source>
        <dbReference type="EMBL" id="PYI50558.1"/>
    </source>
</evidence>
<comment type="caution">
    <text evidence="2">The sequence shown here is derived from an EMBL/GenBank/DDBJ whole genome shotgun (WGS) entry which is preliminary data.</text>
</comment>
<protein>
    <submittedName>
        <fullName evidence="2">Uncharacterized protein</fullName>
    </submittedName>
</protein>
<name>A0A2V5JVE6_9BACL</name>
<dbReference type="AlphaFoldDB" id="A0A2V5JVE6"/>
<evidence type="ECO:0000256" key="1">
    <source>
        <dbReference type="SAM" id="MobiDB-lite"/>
    </source>
</evidence>
<sequence length="64" mass="7438">MRADRRRRNTRRVGQKLAEKNVQMRLRQMQITYRLPDEEVPTVTGGASSFPPRPLLTNKKDKSG</sequence>
<accession>A0A2V5JVE6</accession>
<reference evidence="2 3" key="1">
    <citation type="submission" date="2018-05" db="EMBL/GenBank/DDBJ databases">
        <title>Paenibacillus flagellatus sp. nov., isolated from selenium mineral soil.</title>
        <authorList>
            <person name="Dai X."/>
        </authorList>
    </citation>
    <scope>NUCLEOTIDE SEQUENCE [LARGE SCALE GENOMIC DNA]</scope>
    <source>
        <strain evidence="2 3">DXL2</strain>
    </source>
</reference>
<organism evidence="2 3">
    <name type="scientific">Paenibacillus flagellatus</name>
    <dbReference type="NCBI Taxonomy" id="2211139"/>
    <lineage>
        <taxon>Bacteria</taxon>
        <taxon>Bacillati</taxon>
        <taxon>Bacillota</taxon>
        <taxon>Bacilli</taxon>
        <taxon>Bacillales</taxon>
        <taxon>Paenibacillaceae</taxon>
        <taxon>Paenibacillus</taxon>
    </lineage>
</organism>
<feature type="region of interest" description="Disordered" evidence="1">
    <location>
        <begin position="37"/>
        <end position="64"/>
    </location>
</feature>
<gene>
    <name evidence="2" type="ORF">DLM86_29090</name>
</gene>
<dbReference type="EMBL" id="QJVJ01000018">
    <property type="protein sequence ID" value="PYI50558.1"/>
    <property type="molecule type" value="Genomic_DNA"/>
</dbReference>
<evidence type="ECO:0000313" key="3">
    <source>
        <dbReference type="Proteomes" id="UP000247476"/>
    </source>
</evidence>